<accession>A0A921MVA0</accession>
<dbReference type="EMBL" id="DYUE01000088">
    <property type="protein sequence ID" value="HJG90736.1"/>
    <property type="molecule type" value="Genomic_DNA"/>
</dbReference>
<comment type="caution">
    <text evidence="2">The sequence shown here is derived from an EMBL/GenBank/DDBJ whole genome shotgun (WGS) entry which is preliminary data.</text>
</comment>
<name>A0A921MVA0_9MICO</name>
<keyword evidence="1" id="KW-0812">Transmembrane</keyword>
<feature type="transmembrane region" description="Helical" evidence="1">
    <location>
        <begin position="55"/>
        <end position="80"/>
    </location>
</feature>
<keyword evidence="1" id="KW-1133">Transmembrane helix</keyword>
<evidence type="ECO:0000313" key="3">
    <source>
        <dbReference type="Proteomes" id="UP000742460"/>
    </source>
</evidence>
<keyword evidence="1" id="KW-0472">Membrane</keyword>
<sequence>MSPQPETPAAPTPKRRVRRAAGDRAMQRATLIALVVGVVLDAIVIAIAASRPEPAALWGALIGFGLTLVMVLPTVGITFLGARLTPISMAATVLGSWAVKMFIVILVLIGVRDLESVSMPWIGLALLVGAVSAVIVEAVLLARARQPLDVVPHDGPEDPQDAPGGA</sequence>
<protein>
    <submittedName>
        <fullName evidence="2">Uncharacterized protein</fullName>
    </submittedName>
</protein>
<evidence type="ECO:0000256" key="1">
    <source>
        <dbReference type="SAM" id="Phobius"/>
    </source>
</evidence>
<gene>
    <name evidence="2" type="ORF">K8V81_03325</name>
</gene>
<reference evidence="2" key="1">
    <citation type="journal article" date="2021" name="PeerJ">
        <title>Extensive microbial diversity within the chicken gut microbiome revealed by metagenomics and culture.</title>
        <authorList>
            <person name="Gilroy R."/>
            <person name="Ravi A."/>
            <person name="Getino M."/>
            <person name="Pursley I."/>
            <person name="Horton D.L."/>
            <person name="Alikhan N.F."/>
            <person name="Baker D."/>
            <person name="Gharbi K."/>
            <person name="Hall N."/>
            <person name="Watson M."/>
            <person name="Adriaenssens E.M."/>
            <person name="Foster-Nyarko E."/>
            <person name="Jarju S."/>
            <person name="Secka A."/>
            <person name="Antonio M."/>
            <person name="Oren A."/>
            <person name="Chaudhuri R.R."/>
            <person name="La Ragione R."/>
            <person name="Hildebrand F."/>
            <person name="Pallen M.J."/>
        </authorList>
    </citation>
    <scope>NUCLEOTIDE SEQUENCE</scope>
    <source>
        <strain evidence="2">ChiGjej5B5-22894</strain>
    </source>
</reference>
<evidence type="ECO:0000313" key="2">
    <source>
        <dbReference type="EMBL" id="HJG90736.1"/>
    </source>
</evidence>
<proteinExistence type="predicted"/>
<feature type="transmembrane region" description="Helical" evidence="1">
    <location>
        <begin position="29"/>
        <end position="49"/>
    </location>
</feature>
<dbReference type="AlphaFoldDB" id="A0A921MVA0"/>
<dbReference type="Proteomes" id="UP000742460">
    <property type="component" value="Unassembled WGS sequence"/>
</dbReference>
<feature type="transmembrane region" description="Helical" evidence="1">
    <location>
        <begin position="87"/>
        <end position="109"/>
    </location>
</feature>
<feature type="transmembrane region" description="Helical" evidence="1">
    <location>
        <begin position="121"/>
        <end position="142"/>
    </location>
</feature>
<reference evidence="2" key="2">
    <citation type="submission" date="2021-09" db="EMBL/GenBank/DDBJ databases">
        <authorList>
            <person name="Gilroy R."/>
        </authorList>
    </citation>
    <scope>NUCLEOTIDE SEQUENCE</scope>
    <source>
        <strain evidence="2">ChiGjej5B5-22894</strain>
    </source>
</reference>
<organism evidence="2 3">
    <name type="scientific">Brachybacterium massiliense</name>
    <dbReference type="NCBI Taxonomy" id="1755098"/>
    <lineage>
        <taxon>Bacteria</taxon>
        <taxon>Bacillati</taxon>
        <taxon>Actinomycetota</taxon>
        <taxon>Actinomycetes</taxon>
        <taxon>Micrococcales</taxon>
        <taxon>Dermabacteraceae</taxon>
        <taxon>Brachybacterium</taxon>
    </lineage>
</organism>